<evidence type="ECO:0000313" key="4">
    <source>
        <dbReference type="EMBL" id="KAJ8463906.1"/>
    </source>
</evidence>
<organism evidence="4 5">
    <name type="scientific">Trametes cubensis</name>
    <dbReference type="NCBI Taxonomy" id="1111947"/>
    <lineage>
        <taxon>Eukaryota</taxon>
        <taxon>Fungi</taxon>
        <taxon>Dikarya</taxon>
        <taxon>Basidiomycota</taxon>
        <taxon>Agaricomycotina</taxon>
        <taxon>Agaricomycetes</taxon>
        <taxon>Polyporales</taxon>
        <taxon>Polyporaceae</taxon>
        <taxon>Trametes</taxon>
    </lineage>
</organism>
<dbReference type="PANTHER" id="PTHR36855">
    <property type="entry name" value="CHROMOSOME 10, WHOLE GENOME SHOTGUN SEQUENCE"/>
    <property type="match status" value="1"/>
</dbReference>
<feature type="domain" description="PEX14-like helix-turn-helix" evidence="3">
    <location>
        <begin position="16"/>
        <end position="84"/>
    </location>
</feature>
<accession>A0AAD7TM86</accession>
<gene>
    <name evidence="4" type="ORF">ONZ51_g9948</name>
</gene>
<keyword evidence="5" id="KW-1185">Reference proteome</keyword>
<name>A0AAD7TM86_9APHY</name>
<dbReference type="Pfam" id="PF17733">
    <property type="entry name" value="KPWE_dom"/>
    <property type="match status" value="1"/>
</dbReference>
<feature type="domain" description="Peroxisomal membrane protein PEX14-like KPWE" evidence="2">
    <location>
        <begin position="96"/>
        <end position="141"/>
    </location>
</feature>
<evidence type="ECO:0000259" key="3">
    <source>
        <dbReference type="Pfam" id="PF25871"/>
    </source>
</evidence>
<dbReference type="Proteomes" id="UP001215151">
    <property type="component" value="Unassembled WGS sequence"/>
</dbReference>
<dbReference type="Pfam" id="PF25871">
    <property type="entry name" value="HTH_76"/>
    <property type="match status" value="1"/>
</dbReference>
<feature type="region of interest" description="Disordered" evidence="1">
    <location>
        <begin position="124"/>
        <end position="146"/>
    </location>
</feature>
<dbReference type="InterPro" id="IPR058841">
    <property type="entry name" value="HTH_76"/>
</dbReference>
<dbReference type="InterPro" id="IPR040554">
    <property type="entry name" value="KPWE_PEX14_dom"/>
</dbReference>
<proteinExistence type="predicted"/>
<comment type="caution">
    <text evidence="4">The sequence shown here is derived from an EMBL/GenBank/DDBJ whole genome shotgun (WGS) entry which is preliminary data.</text>
</comment>
<reference evidence="4" key="1">
    <citation type="submission" date="2022-11" db="EMBL/GenBank/DDBJ databases">
        <title>Genome Sequence of Cubamyces cubensis.</title>
        <authorList>
            <person name="Buettner E."/>
        </authorList>
    </citation>
    <scope>NUCLEOTIDE SEQUENCE</scope>
    <source>
        <strain evidence="4">MPL-01</strain>
    </source>
</reference>
<protein>
    <submittedName>
        <fullName evidence="4">Uncharacterized protein</fullName>
    </submittedName>
</protein>
<dbReference type="EMBL" id="JAPEVG010000364">
    <property type="protein sequence ID" value="KAJ8463906.1"/>
    <property type="molecule type" value="Genomic_DNA"/>
</dbReference>
<dbReference type="PANTHER" id="PTHR36855:SF1">
    <property type="entry name" value="PEROXISOME MEMBRANE ANCHOR PROTEIN PEX14P N-TERMINAL DOMAIN-CONTAINING PROTEIN"/>
    <property type="match status" value="1"/>
</dbReference>
<evidence type="ECO:0000313" key="5">
    <source>
        <dbReference type="Proteomes" id="UP001215151"/>
    </source>
</evidence>
<evidence type="ECO:0000259" key="2">
    <source>
        <dbReference type="Pfam" id="PF17733"/>
    </source>
</evidence>
<evidence type="ECO:0000256" key="1">
    <source>
        <dbReference type="SAM" id="MobiDB-lite"/>
    </source>
</evidence>
<dbReference type="AlphaFoldDB" id="A0AAD7TM86"/>
<sequence>MSAVMQEQVAQDTETSVLERFESYPFATDAEYQEGLSGILSSGVLEGKSEEEKADIFLRSEVFYFNRRTGSSISMEEARIARKHKALGEESNPVMLSLAQLKALIEQGRTDEIPNNKIIPNVLSTEAPSESKAAPRKKPWEVNASA</sequence>